<dbReference type="AlphaFoldDB" id="A0A2P2PDQ0"/>
<sequence>MVFSPRFWFKFVNLCELLRKWKEEMDLFSVFYFWFKYS</sequence>
<dbReference type="EMBL" id="GGEC01072384">
    <property type="protein sequence ID" value="MBX52868.1"/>
    <property type="molecule type" value="Transcribed_RNA"/>
</dbReference>
<name>A0A2P2PDQ0_RHIMU</name>
<reference evidence="1" key="1">
    <citation type="submission" date="2018-02" db="EMBL/GenBank/DDBJ databases">
        <title>Rhizophora mucronata_Transcriptome.</title>
        <authorList>
            <person name="Meera S.P."/>
            <person name="Sreeshan A."/>
            <person name="Augustine A."/>
        </authorList>
    </citation>
    <scope>NUCLEOTIDE SEQUENCE</scope>
    <source>
        <tissue evidence="1">Leaf</tissue>
    </source>
</reference>
<protein>
    <submittedName>
        <fullName evidence="1">Uncharacterized protein</fullName>
    </submittedName>
</protein>
<proteinExistence type="predicted"/>
<evidence type="ECO:0000313" key="1">
    <source>
        <dbReference type="EMBL" id="MBX52868.1"/>
    </source>
</evidence>
<accession>A0A2P2PDQ0</accession>
<organism evidence="1">
    <name type="scientific">Rhizophora mucronata</name>
    <name type="common">Asiatic mangrove</name>
    <dbReference type="NCBI Taxonomy" id="61149"/>
    <lineage>
        <taxon>Eukaryota</taxon>
        <taxon>Viridiplantae</taxon>
        <taxon>Streptophyta</taxon>
        <taxon>Embryophyta</taxon>
        <taxon>Tracheophyta</taxon>
        <taxon>Spermatophyta</taxon>
        <taxon>Magnoliopsida</taxon>
        <taxon>eudicotyledons</taxon>
        <taxon>Gunneridae</taxon>
        <taxon>Pentapetalae</taxon>
        <taxon>rosids</taxon>
        <taxon>fabids</taxon>
        <taxon>Malpighiales</taxon>
        <taxon>Rhizophoraceae</taxon>
        <taxon>Rhizophora</taxon>
    </lineage>
</organism>